<comment type="cofactor">
    <cofactor evidence="1 10">
        <name>Mg(2+)</name>
        <dbReference type="ChEBI" id="CHEBI:18420"/>
    </cofactor>
</comment>
<proteinExistence type="inferred from homology"/>
<evidence type="ECO:0000256" key="8">
    <source>
        <dbReference type="PIRSR" id="PIRSR640255-1"/>
    </source>
</evidence>
<dbReference type="Gene3D" id="3.40.570.10">
    <property type="entry name" value="Extracellular Endonuclease, subunit A"/>
    <property type="match status" value="1"/>
</dbReference>
<evidence type="ECO:0000256" key="7">
    <source>
        <dbReference type="ARBA" id="ARBA00022842"/>
    </source>
</evidence>
<dbReference type="InterPro" id="IPR044925">
    <property type="entry name" value="His-Me_finger_sf"/>
</dbReference>
<sequence length="288" mass="31332">MHLRIIAVGLSAFVLLSPGAQARSLLDLIKPPAHEHTSRSSSISQSAALGLYSRQEKQLSFDGCADLFPGAKPINTATVPASMKPMALCSDHFAVLYSQTSKTPLVVVERLNAAQLKDAKGEERTNQFYPDPRIPKGARAELSDYRSQHPAVDRGHQSPAADAPSANAMAQSFALSNMVPQDPTNNRKIWSKVEADVRKFAVRAGGNVFVFTGPLFDAGYSTIGDNKVWVPTRLFKLVYDASSQRAWAYVLPNAETRIQKPMDYDTFVKSTGLKLLGNLPVTGSVSRT</sequence>
<feature type="region of interest" description="Disordered" evidence="11">
    <location>
        <begin position="145"/>
        <end position="166"/>
    </location>
</feature>
<dbReference type="GO" id="GO:0004521">
    <property type="term" value="F:RNA endonuclease activity"/>
    <property type="evidence" value="ECO:0007669"/>
    <property type="project" value="TreeGrafter"/>
</dbReference>
<keyword evidence="3 10" id="KW-0540">Nuclease</keyword>
<gene>
    <name evidence="15" type="ORF">AO063_10750</name>
</gene>
<feature type="compositionally biased region" description="Low complexity" evidence="11">
    <location>
        <begin position="157"/>
        <end position="166"/>
    </location>
</feature>
<dbReference type="SMART" id="SM00477">
    <property type="entry name" value="NUC"/>
    <property type="match status" value="1"/>
</dbReference>
<protein>
    <recommendedName>
        <fullName evidence="10">Endonuclease</fullName>
        <ecNumber evidence="10">3.1.30.-</ecNumber>
    </recommendedName>
</protein>
<dbReference type="EC" id="3.1.30.-" evidence="10"/>
<organism evidence="15 16">
    <name type="scientific">Pseudomonas fluorescens ICMP 11288</name>
    <dbReference type="NCBI Taxonomy" id="1198309"/>
    <lineage>
        <taxon>Bacteria</taxon>
        <taxon>Pseudomonadati</taxon>
        <taxon>Pseudomonadota</taxon>
        <taxon>Gammaproteobacteria</taxon>
        <taxon>Pseudomonadales</taxon>
        <taxon>Pseudomonadaceae</taxon>
        <taxon>Pseudomonas</taxon>
    </lineage>
</organism>
<feature type="binding site" evidence="9">
    <location>
        <position position="186"/>
    </location>
    <ligand>
        <name>Mg(2+)</name>
        <dbReference type="ChEBI" id="CHEBI:18420"/>
        <note>catalytic</note>
    </ligand>
</feature>
<dbReference type="PANTHER" id="PTHR13966:SF5">
    <property type="entry name" value="ENDONUCLEASE G, MITOCHONDRIAL"/>
    <property type="match status" value="1"/>
</dbReference>
<keyword evidence="6 10" id="KW-0378">Hydrolase</keyword>
<dbReference type="GO" id="GO:0003676">
    <property type="term" value="F:nucleic acid binding"/>
    <property type="evidence" value="ECO:0007669"/>
    <property type="project" value="InterPro"/>
</dbReference>
<feature type="compositionally biased region" description="Basic and acidic residues" evidence="11">
    <location>
        <begin position="145"/>
        <end position="156"/>
    </location>
</feature>
<dbReference type="SMART" id="SM00892">
    <property type="entry name" value="Endonuclease_NS"/>
    <property type="match status" value="1"/>
</dbReference>
<evidence type="ECO:0000259" key="14">
    <source>
        <dbReference type="SMART" id="SM00892"/>
    </source>
</evidence>
<evidence type="ECO:0000313" key="15">
    <source>
        <dbReference type="EMBL" id="KTB62720.1"/>
    </source>
</evidence>
<dbReference type="InterPro" id="IPR044929">
    <property type="entry name" value="DNA/RNA_non-sp_Endonuclease_sf"/>
</dbReference>
<dbReference type="Proteomes" id="UP000054197">
    <property type="component" value="Unassembled WGS sequence"/>
</dbReference>
<evidence type="ECO:0000256" key="2">
    <source>
        <dbReference type="ARBA" id="ARBA00010052"/>
    </source>
</evidence>
<dbReference type="InterPro" id="IPR020821">
    <property type="entry name" value="ENPP1-3/EXOG-like_nuc-like"/>
</dbReference>
<name>A0A0W0HPJ7_PSEFL</name>
<evidence type="ECO:0000256" key="6">
    <source>
        <dbReference type="ARBA" id="ARBA00022801"/>
    </source>
</evidence>
<dbReference type="AlphaFoldDB" id="A0A0W0HPJ7"/>
<keyword evidence="12" id="KW-0732">Signal</keyword>
<dbReference type="CDD" id="cd00091">
    <property type="entry name" value="NUC"/>
    <property type="match status" value="1"/>
</dbReference>
<keyword evidence="7" id="KW-0460">Magnesium</keyword>
<evidence type="ECO:0000256" key="11">
    <source>
        <dbReference type="SAM" id="MobiDB-lite"/>
    </source>
</evidence>
<dbReference type="Pfam" id="PF01223">
    <property type="entry name" value="Endonuclease_NS"/>
    <property type="match status" value="1"/>
</dbReference>
<evidence type="ECO:0000256" key="5">
    <source>
        <dbReference type="ARBA" id="ARBA00022759"/>
    </source>
</evidence>
<feature type="chain" id="PRO_5006903688" description="Endonuclease" evidence="12">
    <location>
        <begin position="23"/>
        <end position="288"/>
    </location>
</feature>
<feature type="domain" description="ENPP1-3/EXOG-like endonuclease/phosphodiesterase" evidence="13">
    <location>
        <begin position="90"/>
        <end position="282"/>
    </location>
</feature>
<keyword evidence="4 9" id="KW-0479">Metal-binding</keyword>
<evidence type="ECO:0000256" key="3">
    <source>
        <dbReference type="ARBA" id="ARBA00022722"/>
    </source>
</evidence>
<dbReference type="SUPFAM" id="SSF54060">
    <property type="entry name" value="His-Me finger endonucleases"/>
    <property type="match status" value="1"/>
</dbReference>
<comment type="caution">
    <text evidence="15">The sequence shown here is derived from an EMBL/GenBank/DDBJ whole genome shotgun (WGS) entry which is preliminary data.</text>
</comment>
<evidence type="ECO:0000259" key="13">
    <source>
        <dbReference type="SMART" id="SM00477"/>
    </source>
</evidence>
<evidence type="ECO:0000256" key="1">
    <source>
        <dbReference type="ARBA" id="ARBA00001946"/>
    </source>
</evidence>
<feature type="domain" description="DNA/RNA non-specific endonuclease/pyrophosphatase/phosphodiesterase" evidence="14">
    <location>
        <begin position="89"/>
        <end position="282"/>
    </location>
</feature>
<evidence type="ECO:0000313" key="16">
    <source>
        <dbReference type="Proteomes" id="UP000054197"/>
    </source>
</evidence>
<dbReference type="PANTHER" id="PTHR13966">
    <property type="entry name" value="ENDONUCLEASE RELATED"/>
    <property type="match status" value="1"/>
</dbReference>
<dbReference type="GO" id="GO:0000014">
    <property type="term" value="F:single-stranded DNA endodeoxyribonuclease activity"/>
    <property type="evidence" value="ECO:0007669"/>
    <property type="project" value="TreeGrafter"/>
</dbReference>
<dbReference type="RefSeq" id="WP_058420958.1">
    <property type="nucleotide sequence ID" value="NZ_LKEF01000028.1"/>
</dbReference>
<dbReference type="EMBL" id="LKEF01000028">
    <property type="protein sequence ID" value="KTB62720.1"/>
    <property type="molecule type" value="Genomic_DNA"/>
</dbReference>
<reference evidence="15 16" key="1">
    <citation type="submission" date="2015-09" db="EMBL/GenBank/DDBJ databases">
        <title>Genome sequence of ICMP 11288.</title>
        <authorList>
            <person name="Visnovsky S."/>
            <person name="Lu A."/>
            <person name="Panda P."/>
            <person name="Pitman A."/>
        </authorList>
    </citation>
    <scope>NUCLEOTIDE SEQUENCE [LARGE SCALE GENOMIC DNA]</scope>
    <source>
        <strain evidence="15 16">ICMP 11288</strain>
    </source>
</reference>
<evidence type="ECO:0000256" key="12">
    <source>
        <dbReference type="SAM" id="SignalP"/>
    </source>
</evidence>
<dbReference type="InterPro" id="IPR018524">
    <property type="entry name" value="DNA/RNA_endonuclease_AS"/>
</dbReference>
<accession>A0A0W0HPJ7</accession>
<dbReference type="InterPro" id="IPR040255">
    <property type="entry name" value="Non-specific_endonuclease"/>
</dbReference>
<dbReference type="PROSITE" id="PS01070">
    <property type="entry name" value="NUCLEASE_NON_SPEC"/>
    <property type="match status" value="1"/>
</dbReference>
<dbReference type="InterPro" id="IPR001604">
    <property type="entry name" value="Endo_G_ENPP1-like_dom"/>
</dbReference>
<comment type="similarity">
    <text evidence="2 10">Belongs to the DNA/RNA non-specific endonuclease family.</text>
</comment>
<evidence type="ECO:0000256" key="4">
    <source>
        <dbReference type="ARBA" id="ARBA00022723"/>
    </source>
</evidence>
<evidence type="ECO:0000256" key="9">
    <source>
        <dbReference type="PIRSR" id="PIRSR640255-2"/>
    </source>
</evidence>
<dbReference type="GO" id="GO:0046872">
    <property type="term" value="F:metal ion binding"/>
    <property type="evidence" value="ECO:0007669"/>
    <property type="project" value="UniProtKB-KW"/>
</dbReference>
<feature type="active site" description="Proton acceptor" evidence="8">
    <location>
        <position position="156"/>
    </location>
</feature>
<keyword evidence="5 10" id="KW-0255">Endonuclease</keyword>
<evidence type="ECO:0000256" key="10">
    <source>
        <dbReference type="RuleBase" id="RU366055"/>
    </source>
</evidence>
<feature type="signal peptide" evidence="12">
    <location>
        <begin position="1"/>
        <end position="22"/>
    </location>
</feature>